<gene>
    <name evidence="2" type="ORF">SAMN06893096_10273</name>
</gene>
<dbReference type="AlphaFoldDB" id="A0A239BTR1"/>
<evidence type="ECO:0000313" key="2">
    <source>
        <dbReference type="EMBL" id="SNS11407.1"/>
    </source>
</evidence>
<accession>A0A239BTR1</accession>
<feature type="compositionally biased region" description="Low complexity" evidence="1">
    <location>
        <begin position="79"/>
        <end position="101"/>
    </location>
</feature>
<organism evidence="2 3">
    <name type="scientific">Geodermatophilus pulveris</name>
    <dbReference type="NCBI Taxonomy" id="1564159"/>
    <lineage>
        <taxon>Bacteria</taxon>
        <taxon>Bacillati</taxon>
        <taxon>Actinomycetota</taxon>
        <taxon>Actinomycetes</taxon>
        <taxon>Geodermatophilales</taxon>
        <taxon>Geodermatophilaceae</taxon>
        <taxon>Geodermatophilus</taxon>
    </lineage>
</organism>
<feature type="compositionally biased region" description="Low complexity" evidence="1">
    <location>
        <begin position="13"/>
        <end position="33"/>
    </location>
</feature>
<sequence length="101" mass="10225">MSVATQPGQTALTSTPRPARSAASSTVSMSSAALDTEYAGTPPAPPVSPKEPAPLETLTIRPPRGTSGASAIAVRHAPTRSVSRASRTTRRSAVTADCPVS</sequence>
<evidence type="ECO:0000256" key="1">
    <source>
        <dbReference type="SAM" id="MobiDB-lite"/>
    </source>
</evidence>
<evidence type="ECO:0000313" key="3">
    <source>
        <dbReference type="Proteomes" id="UP000198373"/>
    </source>
</evidence>
<dbReference type="EMBL" id="FZOO01000002">
    <property type="protein sequence ID" value="SNS11407.1"/>
    <property type="molecule type" value="Genomic_DNA"/>
</dbReference>
<reference evidence="3" key="1">
    <citation type="submission" date="2017-06" db="EMBL/GenBank/DDBJ databases">
        <authorList>
            <person name="Varghese N."/>
            <person name="Submissions S."/>
        </authorList>
    </citation>
    <scope>NUCLEOTIDE SEQUENCE [LARGE SCALE GENOMIC DNA]</scope>
    <source>
        <strain evidence="3">DSM 46839</strain>
    </source>
</reference>
<keyword evidence="3" id="KW-1185">Reference proteome</keyword>
<feature type="compositionally biased region" description="Pro residues" evidence="1">
    <location>
        <begin position="42"/>
        <end position="52"/>
    </location>
</feature>
<proteinExistence type="predicted"/>
<dbReference type="Proteomes" id="UP000198373">
    <property type="component" value="Unassembled WGS sequence"/>
</dbReference>
<feature type="region of interest" description="Disordered" evidence="1">
    <location>
        <begin position="1"/>
        <end position="101"/>
    </location>
</feature>
<feature type="compositionally biased region" description="Polar residues" evidence="1">
    <location>
        <begin position="1"/>
        <end position="12"/>
    </location>
</feature>
<name>A0A239BTR1_9ACTN</name>
<protein>
    <submittedName>
        <fullName evidence="2">Uncharacterized protein</fullName>
    </submittedName>
</protein>